<protein>
    <recommendedName>
        <fullName evidence="3">Lipoprotein</fullName>
    </recommendedName>
</protein>
<dbReference type="RefSeq" id="WP_299220545.1">
    <property type="nucleotide sequence ID" value="NZ_JBDGHN010000002.1"/>
</dbReference>
<keyword evidence="2" id="KW-1185">Reference proteome</keyword>
<reference evidence="1 2" key="1">
    <citation type="submission" date="2024-05" db="EMBL/GenBank/DDBJ databases">
        <authorList>
            <person name="Kim H.-Y."/>
            <person name="Kim E."/>
            <person name="Cai Y."/>
            <person name="Yang S.-M."/>
            <person name="Lee W."/>
        </authorList>
    </citation>
    <scope>NUCLEOTIDE SEQUENCE [LARGE SCALE GENOMIC DNA]</scope>
    <source>
        <strain evidence="1 2">FBL11</strain>
    </source>
</reference>
<accession>A0ABU9X6E1</accession>
<comment type="caution">
    <text evidence="1">The sequence shown here is derived from an EMBL/GenBank/DDBJ whole genome shotgun (WGS) entry which is preliminary data.</text>
</comment>
<organism evidence="1 2">
    <name type="scientific">Psychrobacter saeujeotis</name>
    <dbReference type="NCBI Taxonomy" id="3143436"/>
    <lineage>
        <taxon>Bacteria</taxon>
        <taxon>Pseudomonadati</taxon>
        <taxon>Pseudomonadota</taxon>
        <taxon>Gammaproteobacteria</taxon>
        <taxon>Moraxellales</taxon>
        <taxon>Moraxellaceae</taxon>
        <taxon>Psychrobacter</taxon>
    </lineage>
</organism>
<evidence type="ECO:0008006" key="3">
    <source>
        <dbReference type="Google" id="ProtNLM"/>
    </source>
</evidence>
<name>A0ABU9X6E1_9GAMM</name>
<evidence type="ECO:0000313" key="2">
    <source>
        <dbReference type="Proteomes" id="UP001461960"/>
    </source>
</evidence>
<gene>
    <name evidence="1" type="ORF">AAIR29_04950</name>
</gene>
<sequence length="529" mass="59636">MKIVHQAIVSSIPLTRLPSIIKGSVLFSSALLTGALLLTGCQSTSLSQSNAITAKHTPAAAKKALATALQKQRRQSFSYHANLEISNDQQFTNINAKNLVGSDDIYDYCEDTHDQAYAALVTQAETQNKDIEAASYDTQRTALKQSYLECAAAYQAWEDNPYDSNINVSSHYQQLFDNYDNKSTPKDIKKTQLLDAYLLKPLSINSQGVYQPMAGKATMLASVQYQARNHQSSINQPIYVDFKNGNIYLWADNFAMLNSEMLDDKLGTKWRNKWLKIVINDGTLPKGFGNELIKSHFAALDTTFDSASISQFDYVVPNTLASLTPKLPTHQLSATLASDEVIRRVQSAASYEQFYQDYMRIFYDRITKKYPELVKDNKTYQATTASSDKFTSKALVQQMLAMIKGRIDSEVETSEAEIEVRSTVQELYGFDKRGRLKWQHLRSEFANKTNSDKNMVMDILQQYSAIRPQDKAFPNLPSDMQVPNVINSVDVREYGDELMQYYRDGNGTAMGKMVFDMLPMAKERLGSID</sequence>
<evidence type="ECO:0000313" key="1">
    <source>
        <dbReference type="EMBL" id="MEN2750978.1"/>
    </source>
</evidence>
<proteinExistence type="predicted"/>
<dbReference type="EMBL" id="JBDGHN010000002">
    <property type="protein sequence ID" value="MEN2750978.1"/>
    <property type="molecule type" value="Genomic_DNA"/>
</dbReference>
<dbReference type="Proteomes" id="UP001461960">
    <property type="component" value="Unassembled WGS sequence"/>
</dbReference>